<evidence type="ECO:0000313" key="1">
    <source>
        <dbReference type="EMBL" id="VGO11766.1"/>
    </source>
</evidence>
<reference evidence="1 2" key="1">
    <citation type="submission" date="2019-04" db="EMBL/GenBank/DDBJ databases">
        <authorList>
            <person name="Van Vliet M D."/>
        </authorList>
    </citation>
    <scope>NUCLEOTIDE SEQUENCE [LARGE SCALE GENOMIC DNA]</scope>
    <source>
        <strain evidence="1 2">F1</strain>
    </source>
</reference>
<dbReference type="RefSeq" id="WP_168441886.1">
    <property type="nucleotide sequence ID" value="NZ_CAAHFG010000001.1"/>
</dbReference>
<protein>
    <submittedName>
        <fullName evidence="1">Uncharacterized protein</fullName>
    </submittedName>
</protein>
<keyword evidence="2" id="KW-1185">Reference proteome</keyword>
<dbReference type="Proteomes" id="UP000366872">
    <property type="component" value="Unassembled WGS sequence"/>
</dbReference>
<gene>
    <name evidence="1" type="ORF">PDESU_00312</name>
</gene>
<evidence type="ECO:0000313" key="2">
    <source>
        <dbReference type="Proteomes" id="UP000366872"/>
    </source>
</evidence>
<organism evidence="1 2">
    <name type="scientific">Pontiella desulfatans</name>
    <dbReference type="NCBI Taxonomy" id="2750659"/>
    <lineage>
        <taxon>Bacteria</taxon>
        <taxon>Pseudomonadati</taxon>
        <taxon>Kiritimatiellota</taxon>
        <taxon>Kiritimatiellia</taxon>
        <taxon>Kiritimatiellales</taxon>
        <taxon>Pontiellaceae</taxon>
        <taxon>Pontiella</taxon>
    </lineage>
</organism>
<dbReference type="AlphaFoldDB" id="A0A6C2TWT9"/>
<proteinExistence type="predicted"/>
<accession>A0A6C2TWT9</accession>
<name>A0A6C2TWT9_PONDE</name>
<dbReference type="EMBL" id="CAAHFG010000001">
    <property type="protein sequence ID" value="VGO11766.1"/>
    <property type="molecule type" value="Genomic_DNA"/>
</dbReference>
<sequence length="50" mass="5412">MARADASVYRTDCLGKPFVRIAGGLATGTFTDVVLPGCCFYRIEVELDVN</sequence>